<proteinExistence type="predicted"/>
<dbReference type="Proteomes" id="UP000276940">
    <property type="component" value="Unassembled WGS sequence"/>
</dbReference>
<protein>
    <submittedName>
        <fullName evidence="1">Uncharacterized protein</fullName>
    </submittedName>
</protein>
<evidence type="ECO:0000313" key="2">
    <source>
        <dbReference type="Proteomes" id="UP000276940"/>
    </source>
</evidence>
<organism evidence="1 2">
    <name type="scientific">Limosilactobacillus reuteri</name>
    <name type="common">Lactobacillus reuteri</name>
    <dbReference type="NCBI Taxonomy" id="1598"/>
    <lineage>
        <taxon>Bacteria</taxon>
        <taxon>Bacillati</taxon>
        <taxon>Bacillota</taxon>
        <taxon>Bacilli</taxon>
        <taxon>Lactobacillales</taxon>
        <taxon>Lactobacillaceae</taxon>
        <taxon>Limosilactobacillus</taxon>
    </lineage>
</organism>
<dbReference type="EMBL" id="PTLS01000027">
    <property type="protein sequence ID" value="RMX25677.1"/>
    <property type="molecule type" value="Genomic_DNA"/>
</dbReference>
<gene>
    <name evidence="1" type="ORF">C5O77_04920</name>
</gene>
<evidence type="ECO:0000313" key="1">
    <source>
        <dbReference type="EMBL" id="RMX25677.1"/>
    </source>
</evidence>
<name>A0A3M6SE13_LIMRT</name>
<dbReference type="AlphaFoldDB" id="A0A3M6SE13"/>
<comment type="caution">
    <text evidence="1">The sequence shown here is derived from an EMBL/GenBank/DDBJ whole genome shotgun (WGS) entry which is preliminary data.</text>
</comment>
<accession>A0A3M6SE13</accession>
<sequence length="60" mass="7001">MTKLNNKLIRKCTKVEHITFNNKTRKAVVRAYAEEKGIIPDTAKTFDNTDDAMRELFNEK</sequence>
<reference evidence="1 2" key="1">
    <citation type="journal article" date="2018" name="J Appl Environ Microbiol">
        <title>The gut symbionts Lactobacillus reuteri R2lc and 2010 encode a polyketide synthase cluster that activates the mammalian aryl-hydrocarbon receptor.</title>
        <authorList>
            <person name="Ozcam M."/>
            <person name="Roos S."/>
            <person name="Van Pijkeren J.P."/>
        </authorList>
    </citation>
    <scope>NUCLEOTIDE SEQUENCE [LARGE SCALE GENOMIC DNA]</scope>
    <source>
        <strain evidence="1 2">R2lc</strain>
    </source>
</reference>